<proteinExistence type="predicted"/>
<protein>
    <submittedName>
        <fullName evidence="1">Uncharacterized protein</fullName>
    </submittedName>
</protein>
<evidence type="ECO:0000313" key="1">
    <source>
        <dbReference type="EMBL" id="BAY19398.1"/>
    </source>
</evidence>
<reference evidence="1 2" key="1">
    <citation type="submission" date="2017-06" db="EMBL/GenBank/DDBJ databases">
        <title>Genome sequencing of cyanobaciteial culture collection at National Institute for Environmental Studies (NIES).</title>
        <authorList>
            <person name="Hirose Y."/>
            <person name="Shimura Y."/>
            <person name="Fujisawa T."/>
            <person name="Nakamura Y."/>
            <person name="Kawachi M."/>
        </authorList>
    </citation>
    <scope>NUCLEOTIDE SEQUENCE [LARGE SCALE GENOMIC DNA]</scope>
    <source>
        <strain evidence="1 2">NIES-21</strain>
    </source>
</reference>
<dbReference type="EMBL" id="AP018174">
    <property type="protein sequence ID" value="BAY19398.1"/>
    <property type="molecule type" value="Genomic_DNA"/>
</dbReference>
<keyword evidence="2" id="KW-1185">Reference proteome</keyword>
<gene>
    <name evidence="1" type="ORF">NIES21_52600</name>
</gene>
<accession>A0A1Z4GPW3</accession>
<organism evidence="1 2">
    <name type="scientific">Anabaenopsis circularis NIES-21</name>
    <dbReference type="NCBI Taxonomy" id="1085406"/>
    <lineage>
        <taxon>Bacteria</taxon>
        <taxon>Bacillati</taxon>
        <taxon>Cyanobacteriota</taxon>
        <taxon>Cyanophyceae</taxon>
        <taxon>Nostocales</taxon>
        <taxon>Nodulariaceae</taxon>
        <taxon>Anabaenopsis</taxon>
    </lineage>
</organism>
<dbReference type="OrthoDB" id="487663at2"/>
<evidence type="ECO:0000313" key="2">
    <source>
        <dbReference type="Proteomes" id="UP000218287"/>
    </source>
</evidence>
<sequence length="108" mass="11623">MAEIQIGIEGEDAPTAAEALLEIPGISGTYEVPTQKEGTLAAVATIIGIVGGAAALAEQIRKWYQEWHKSHPGKQFDVIILDPDTGNRILLEEATIEEITEILKSISK</sequence>
<dbReference type="AlphaFoldDB" id="A0A1Z4GPW3"/>
<name>A0A1Z4GPW3_9CYAN</name>
<dbReference type="Proteomes" id="UP000218287">
    <property type="component" value="Chromosome"/>
</dbReference>